<dbReference type="PROSITE" id="PS00345">
    <property type="entry name" value="ETS_DOMAIN_1"/>
    <property type="match status" value="1"/>
</dbReference>
<dbReference type="InterPro" id="IPR036390">
    <property type="entry name" value="WH_DNA-bd_sf"/>
</dbReference>
<keyword evidence="4 10" id="KW-0238">DNA-binding</keyword>
<dbReference type="GO" id="GO:0005634">
    <property type="term" value="C:nucleus"/>
    <property type="evidence" value="ECO:0007669"/>
    <property type="project" value="UniProtKB-SubCell"/>
</dbReference>
<dbReference type="CTD" id="2116"/>
<evidence type="ECO:0000256" key="8">
    <source>
        <dbReference type="ARBA" id="ARBA00071844"/>
    </source>
</evidence>
<evidence type="ECO:0000256" key="1">
    <source>
        <dbReference type="ARBA" id="ARBA00004123"/>
    </source>
</evidence>
<dbReference type="SUPFAM" id="SSF46785">
    <property type="entry name" value="Winged helix' DNA-binding domain"/>
    <property type="match status" value="1"/>
</dbReference>
<dbReference type="InterPro" id="IPR000418">
    <property type="entry name" value="Ets_dom"/>
</dbReference>
<dbReference type="GO" id="GO:0030154">
    <property type="term" value="P:cell differentiation"/>
    <property type="evidence" value="ECO:0007669"/>
    <property type="project" value="TreeGrafter"/>
</dbReference>
<evidence type="ECO:0000256" key="3">
    <source>
        <dbReference type="ARBA" id="ARBA00023015"/>
    </source>
</evidence>
<keyword evidence="6 10" id="KW-0539">Nucleus</keyword>
<evidence type="ECO:0000256" key="11">
    <source>
        <dbReference type="SAM" id="MobiDB-lite"/>
    </source>
</evidence>
<dbReference type="PANTHER" id="PTHR11849:SF209">
    <property type="entry name" value="ETS TRANSLOCATION VARIANT 2"/>
    <property type="match status" value="1"/>
</dbReference>
<feature type="domain" description="ETS" evidence="12">
    <location>
        <begin position="293"/>
        <end position="373"/>
    </location>
</feature>
<name>A0A9W3EID9_CAMBA</name>
<dbReference type="FunFam" id="1.10.10.10:FF:000340">
    <property type="entry name" value="ETS translocation variant 2"/>
    <property type="match status" value="1"/>
</dbReference>
<dbReference type="KEGG" id="cbai:105065101"/>
<dbReference type="PRINTS" id="PR00454">
    <property type="entry name" value="ETSDOMAIN"/>
</dbReference>
<gene>
    <name evidence="13" type="primary">ETV2</name>
</gene>
<dbReference type="RefSeq" id="XP_010948459.1">
    <property type="nucleotide sequence ID" value="XM_010950157.2"/>
</dbReference>
<dbReference type="PANTHER" id="PTHR11849">
    <property type="entry name" value="ETS"/>
    <property type="match status" value="1"/>
</dbReference>
<dbReference type="InterPro" id="IPR036388">
    <property type="entry name" value="WH-like_DNA-bd_sf"/>
</dbReference>
<comment type="similarity">
    <text evidence="2 10">Belongs to the ETS family.</text>
</comment>
<dbReference type="Gene3D" id="1.10.10.10">
    <property type="entry name" value="Winged helix-like DNA-binding domain superfamily/Winged helix DNA-binding domain"/>
    <property type="match status" value="1"/>
</dbReference>
<keyword evidence="5" id="KW-0804">Transcription</keyword>
<evidence type="ECO:0000256" key="10">
    <source>
        <dbReference type="RuleBase" id="RU004019"/>
    </source>
</evidence>
<dbReference type="GO" id="GO:1990837">
    <property type="term" value="F:sequence-specific double-stranded DNA binding"/>
    <property type="evidence" value="ECO:0007669"/>
    <property type="project" value="UniProtKB-ARBA"/>
</dbReference>
<protein>
    <recommendedName>
        <fullName evidence="8">ETS translocation variant 2</fullName>
    </recommendedName>
    <alternativeName>
        <fullName evidence="9">Ets-related protein 71</fullName>
    </alternativeName>
</protein>
<evidence type="ECO:0000313" key="13">
    <source>
        <dbReference type="RefSeq" id="XP_010948459.1"/>
    </source>
</evidence>
<feature type="region of interest" description="Disordered" evidence="11">
    <location>
        <begin position="1"/>
        <end position="74"/>
    </location>
</feature>
<organism evidence="13">
    <name type="scientific">Camelus bactrianus</name>
    <name type="common">Bactrian camel</name>
    <dbReference type="NCBI Taxonomy" id="9837"/>
    <lineage>
        <taxon>Eukaryota</taxon>
        <taxon>Metazoa</taxon>
        <taxon>Chordata</taxon>
        <taxon>Craniata</taxon>
        <taxon>Vertebrata</taxon>
        <taxon>Euteleostomi</taxon>
        <taxon>Mammalia</taxon>
        <taxon>Eutheria</taxon>
        <taxon>Laurasiatheria</taxon>
        <taxon>Artiodactyla</taxon>
        <taxon>Tylopoda</taxon>
        <taxon>Camelidae</taxon>
        <taxon>Camelus</taxon>
    </lineage>
</organism>
<dbReference type="SMART" id="SM00413">
    <property type="entry name" value="ETS"/>
    <property type="match status" value="1"/>
</dbReference>
<reference evidence="13" key="1">
    <citation type="submission" date="2025-08" db="UniProtKB">
        <authorList>
            <consortium name="RefSeq"/>
        </authorList>
    </citation>
    <scope>IDENTIFICATION</scope>
    <source>
        <tissue evidence="13">Blood</tissue>
    </source>
</reference>
<dbReference type="Pfam" id="PF00178">
    <property type="entry name" value="Ets"/>
    <property type="match status" value="1"/>
</dbReference>
<accession>A0A9W3EID9</accession>
<dbReference type="OrthoDB" id="10067219at2759"/>
<evidence type="ECO:0000256" key="4">
    <source>
        <dbReference type="ARBA" id="ARBA00023125"/>
    </source>
</evidence>
<evidence type="ECO:0000256" key="9">
    <source>
        <dbReference type="ARBA" id="ARBA00082451"/>
    </source>
</evidence>
<evidence type="ECO:0000259" key="12">
    <source>
        <dbReference type="PROSITE" id="PS50061"/>
    </source>
</evidence>
<evidence type="ECO:0000256" key="2">
    <source>
        <dbReference type="ARBA" id="ARBA00005562"/>
    </source>
</evidence>
<feature type="region of interest" description="Disordered" evidence="11">
    <location>
        <begin position="266"/>
        <end position="287"/>
    </location>
</feature>
<evidence type="ECO:0000256" key="5">
    <source>
        <dbReference type="ARBA" id="ARBA00023163"/>
    </source>
</evidence>
<keyword evidence="3" id="KW-0805">Transcription regulation</keyword>
<dbReference type="InterPro" id="IPR046328">
    <property type="entry name" value="ETS_fam"/>
</dbReference>
<feature type="compositionally biased region" description="Polar residues" evidence="11">
    <location>
        <begin position="39"/>
        <end position="52"/>
    </location>
</feature>
<dbReference type="GO" id="GO:0000981">
    <property type="term" value="F:DNA-binding transcription factor activity, RNA polymerase II-specific"/>
    <property type="evidence" value="ECO:0007669"/>
    <property type="project" value="TreeGrafter"/>
</dbReference>
<evidence type="ECO:0000256" key="6">
    <source>
        <dbReference type="ARBA" id="ARBA00023242"/>
    </source>
</evidence>
<dbReference type="PROSITE" id="PS00346">
    <property type="entry name" value="ETS_DOMAIN_2"/>
    <property type="match status" value="1"/>
</dbReference>
<comment type="function">
    <text evidence="7">Binds to DNA sequences containing the consensus pentanucleotide 5'-CGGA[AT]-3'.</text>
</comment>
<proteinExistence type="inferred from homology"/>
<dbReference type="PROSITE" id="PS50061">
    <property type="entry name" value="ETS_DOMAIN_3"/>
    <property type="match status" value="1"/>
</dbReference>
<evidence type="ECO:0000256" key="7">
    <source>
        <dbReference type="ARBA" id="ARBA00053038"/>
    </source>
</evidence>
<sequence>MLWAQVLEGGWSKDRAEEEDDKPGAAQLTPGLSPPPSPMSQDQAPKTENLSTKPPAPPQSPRKHPSAPLASTDPDGALILLPAEAELDFYFPELALQGDTLTAETDWKGGSTSLYPAGLPQPNWASALPYPEAPCGAEPAPQALTWSGDWTDLANTSSVPWSPVSQALGPAPLAGSEGAAGQNCATSTGGANSWSRAQVAASSTSWNCSLGPDGPTYWGKGLGGGPRADSTISWGGPAGSDYTTSWDSGLPTDCTTFSKGYQNSALTASSETSQQSDSATSARYPKSNHRGPIQLWQFLLELLHDGARSSCIRWTGNSREFQLCDPKEVARLWGERKRKPGMNYEKLSRGLRYYYRRDIVRKSGRRKYTYRFGGRVPGLAYPDRMGGGQGAATQ</sequence>
<feature type="compositionally biased region" description="Polar residues" evidence="11">
    <location>
        <begin position="266"/>
        <end position="281"/>
    </location>
</feature>
<dbReference type="AlphaFoldDB" id="A0A9W3EID9"/>
<comment type="subcellular location">
    <subcellularLocation>
        <location evidence="1 10">Nucleus</location>
    </subcellularLocation>
</comment>